<name>A0A8H7ZZV7_9FUNG</name>
<dbReference type="GO" id="GO:0042795">
    <property type="term" value="P:snRNA transcription by RNA polymerase II"/>
    <property type="evidence" value="ECO:0007669"/>
    <property type="project" value="TreeGrafter"/>
</dbReference>
<keyword evidence="3" id="KW-0804">Transcription</keyword>
<organism evidence="7 8">
    <name type="scientific">Olpidium bornovanus</name>
    <dbReference type="NCBI Taxonomy" id="278681"/>
    <lineage>
        <taxon>Eukaryota</taxon>
        <taxon>Fungi</taxon>
        <taxon>Fungi incertae sedis</taxon>
        <taxon>Olpidiomycota</taxon>
        <taxon>Olpidiomycotina</taxon>
        <taxon>Olpidiomycetes</taxon>
        <taxon>Olpidiales</taxon>
        <taxon>Olpidiaceae</taxon>
        <taxon>Olpidium</taxon>
    </lineage>
</organism>
<dbReference type="PANTHER" id="PTHR46621:SF1">
    <property type="entry name" value="SNRNA-ACTIVATING PROTEIN COMPLEX SUBUNIT 4"/>
    <property type="match status" value="1"/>
</dbReference>
<evidence type="ECO:0000256" key="5">
    <source>
        <dbReference type="SAM" id="MobiDB-lite"/>
    </source>
</evidence>
<dbReference type="GO" id="GO:0042796">
    <property type="term" value="P:snRNA transcription by RNA polymerase III"/>
    <property type="evidence" value="ECO:0007669"/>
    <property type="project" value="TreeGrafter"/>
</dbReference>
<dbReference type="SMART" id="SM00717">
    <property type="entry name" value="SANT"/>
    <property type="match status" value="5"/>
</dbReference>
<feature type="region of interest" description="Disordered" evidence="5">
    <location>
        <begin position="46"/>
        <end position="72"/>
    </location>
</feature>
<keyword evidence="4" id="KW-0539">Nucleus</keyword>
<feature type="domain" description="Myb-like" evidence="6">
    <location>
        <begin position="362"/>
        <end position="408"/>
    </location>
</feature>
<evidence type="ECO:0000259" key="6">
    <source>
        <dbReference type="PROSITE" id="PS50090"/>
    </source>
</evidence>
<sequence>ATPVTHDTRTLVALVATVNALIPGLPSARPISRVAARGDIASFAPQGVVHPQSDAPGAPPARNAPPALRPRPRRRAAFSRLLALRASRPFRRAAAARRPREGHGRGAGARRRSRGVDGEGAERRLANVVTGLFGSRIALAPRSPPTAPAEWNVMDDARVLTRLSALQREGLAAGSVDWKLLEQDFSLPAEELRRRFEKFCPTLPGVEAELKAVAQKLAKIPSIPARRKWLPEDVDNLIRAVNAPEVRFRRKKNWELIGARVGKSGKDCLAKYRSLKQRHASRFLPMWTVEEDAELLASAENNVLRLGRPDWKRVAVAIGRTETTVWNRFYWLRRTGSVPVGKDGERRDPRAVKALITRIYGRAPWSEDETKEVVRVANQARVRLARDRWKAAAAELERKRSPLACRLRVYRVSNFGTRPTGLLPLWTAFDDTELTACVEEFKKSHKEVDWKSIAATLNRPLTTVSRRVALLNKKMLTTGEIKRDSHGFPVARRRRSQSSRFWTPAEDIALILWKLQPNKPRFADVASSLRRSVDACESRVSPAREKLFSRHSSSRRPLFFSSFLRPQPPDRTVLRTESAISPRRPQGPTTVRAQP</sequence>
<keyword evidence="1" id="KW-0805">Transcription regulation</keyword>
<protein>
    <recommendedName>
        <fullName evidence="6">Myb-like domain-containing protein</fullName>
    </recommendedName>
</protein>
<feature type="compositionally biased region" description="Pro residues" evidence="5">
    <location>
        <begin position="57"/>
        <end position="69"/>
    </location>
</feature>
<dbReference type="CDD" id="cd00167">
    <property type="entry name" value="SANT"/>
    <property type="match status" value="1"/>
</dbReference>
<reference evidence="7 8" key="1">
    <citation type="journal article" name="Sci. Rep.">
        <title>Genome-scale phylogenetic analyses confirm Olpidium as the closest living zoosporic fungus to the non-flagellated, terrestrial fungi.</title>
        <authorList>
            <person name="Chang Y."/>
            <person name="Rochon D."/>
            <person name="Sekimoto S."/>
            <person name="Wang Y."/>
            <person name="Chovatia M."/>
            <person name="Sandor L."/>
            <person name="Salamov A."/>
            <person name="Grigoriev I.V."/>
            <person name="Stajich J.E."/>
            <person name="Spatafora J.W."/>
        </authorList>
    </citation>
    <scope>NUCLEOTIDE SEQUENCE [LARGE SCALE GENOMIC DNA]</scope>
    <source>
        <strain evidence="7">S191</strain>
    </source>
</reference>
<keyword evidence="8" id="KW-1185">Reference proteome</keyword>
<feature type="region of interest" description="Disordered" evidence="5">
    <location>
        <begin position="91"/>
        <end position="119"/>
    </location>
</feature>
<evidence type="ECO:0000256" key="4">
    <source>
        <dbReference type="ARBA" id="ARBA00023242"/>
    </source>
</evidence>
<dbReference type="InterPro" id="IPR051575">
    <property type="entry name" value="Myb-like_DNA-bd"/>
</dbReference>
<evidence type="ECO:0000256" key="3">
    <source>
        <dbReference type="ARBA" id="ARBA00023163"/>
    </source>
</evidence>
<dbReference type="PROSITE" id="PS50090">
    <property type="entry name" value="MYB_LIKE"/>
    <property type="match status" value="1"/>
</dbReference>
<evidence type="ECO:0000256" key="1">
    <source>
        <dbReference type="ARBA" id="ARBA00023015"/>
    </source>
</evidence>
<accession>A0A8H7ZZV7</accession>
<dbReference type="AlphaFoldDB" id="A0A8H7ZZV7"/>
<dbReference type="GO" id="GO:0019185">
    <property type="term" value="C:snRNA-activating protein complex"/>
    <property type="evidence" value="ECO:0007669"/>
    <property type="project" value="TreeGrafter"/>
</dbReference>
<keyword evidence="2" id="KW-0238">DNA-binding</keyword>
<feature type="region of interest" description="Disordered" evidence="5">
    <location>
        <begin position="568"/>
        <end position="595"/>
    </location>
</feature>
<dbReference type="EMBL" id="JAEFCI010002077">
    <property type="protein sequence ID" value="KAG5462477.1"/>
    <property type="molecule type" value="Genomic_DNA"/>
</dbReference>
<evidence type="ECO:0000256" key="2">
    <source>
        <dbReference type="ARBA" id="ARBA00023125"/>
    </source>
</evidence>
<dbReference type="InterPro" id="IPR001005">
    <property type="entry name" value="SANT/Myb"/>
</dbReference>
<proteinExistence type="predicted"/>
<feature type="non-terminal residue" evidence="7">
    <location>
        <position position="1"/>
    </location>
</feature>
<dbReference type="PANTHER" id="PTHR46621">
    <property type="entry name" value="SNRNA-ACTIVATING PROTEIN COMPLEX SUBUNIT 4"/>
    <property type="match status" value="1"/>
</dbReference>
<comment type="caution">
    <text evidence="7">The sequence shown here is derived from an EMBL/GenBank/DDBJ whole genome shotgun (WGS) entry which is preliminary data.</text>
</comment>
<evidence type="ECO:0000313" key="8">
    <source>
        <dbReference type="Proteomes" id="UP000673691"/>
    </source>
</evidence>
<gene>
    <name evidence="7" type="ORF">BJ554DRAFT_4944</name>
</gene>
<evidence type="ECO:0000313" key="7">
    <source>
        <dbReference type="EMBL" id="KAG5462477.1"/>
    </source>
</evidence>
<dbReference type="GO" id="GO:0001006">
    <property type="term" value="F:RNA polymerase III type 3 promoter sequence-specific DNA binding"/>
    <property type="evidence" value="ECO:0007669"/>
    <property type="project" value="TreeGrafter"/>
</dbReference>
<dbReference type="Proteomes" id="UP000673691">
    <property type="component" value="Unassembled WGS sequence"/>
</dbReference>
<dbReference type="GO" id="GO:0000978">
    <property type="term" value="F:RNA polymerase II cis-regulatory region sequence-specific DNA binding"/>
    <property type="evidence" value="ECO:0007669"/>
    <property type="project" value="TreeGrafter"/>
</dbReference>
<dbReference type="Gene3D" id="1.10.10.60">
    <property type="entry name" value="Homeodomain-like"/>
    <property type="match status" value="1"/>
</dbReference>